<feature type="domain" description="N-acetyltransferase" evidence="1">
    <location>
        <begin position="3"/>
        <end position="134"/>
    </location>
</feature>
<evidence type="ECO:0000313" key="3">
    <source>
        <dbReference type="Proteomes" id="UP000215134"/>
    </source>
</evidence>
<dbReference type="Gene3D" id="3.40.630.30">
    <property type="match status" value="1"/>
</dbReference>
<dbReference type="Proteomes" id="UP000215134">
    <property type="component" value="Chromosome 1"/>
</dbReference>
<keyword evidence="3" id="KW-1185">Reference proteome</keyword>
<dbReference type="STRING" id="1411141.GCA_001590885_00947"/>
<dbReference type="GeneID" id="75027576"/>
<dbReference type="InterPro" id="IPR016181">
    <property type="entry name" value="Acyl_CoA_acyltransferase"/>
</dbReference>
<dbReference type="RefSeq" id="WP_231922142.1">
    <property type="nucleotide sequence ID" value="NZ_CABITV010000001.1"/>
</dbReference>
<keyword evidence="2" id="KW-0808">Transferase</keyword>
<dbReference type="InterPro" id="IPR041496">
    <property type="entry name" value="YitH/HolE_GNAT"/>
</dbReference>
<dbReference type="EMBL" id="LT906479">
    <property type="protein sequence ID" value="SNW01373.1"/>
    <property type="molecule type" value="Genomic_DNA"/>
</dbReference>
<dbReference type="InterPro" id="IPR000182">
    <property type="entry name" value="GNAT_dom"/>
</dbReference>
<dbReference type="CDD" id="cd04301">
    <property type="entry name" value="NAT_SF"/>
    <property type="match status" value="1"/>
</dbReference>
<dbReference type="Pfam" id="PF13508">
    <property type="entry name" value="Acetyltransf_7"/>
    <property type="match status" value="1"/>
</dbReference>
<evidence type="ECO:0000313" key="2">
    <source>
        <dbReference type="EMBL" id="SNW01373.1"/>
    </source>
</evidence>
<name>A0A240C214_SERFI</name>
<organism evidence="2 3">
    <name type="scientific">Serratia ficaria</name>
    <dbReference type="NCBI Taxonomy" id="61651"/>
    <lineage>
        <taxon>Bacteria</taxon>
        <taxon>Pseudomonadati</taxon>
        <taxon>Pseudomonadota</taxon>
        <taxon>Gammaproteobacteria</taxon>
        <taxon>Enterobacterales</taxon>
        <taxon>Yersiniaceae</taxon>
        <taxon>Serratia</taxon>
    </lineage>
</organism>
<reference evidence="2 3" key="1">
    <citation type="submission" date="2017-06" db="EMBL/GenBank/DDBJ databases">
        <authorList>
            <consortium name="Pathogen Informatics"/>
        </authorList>
    </citation>
    <scope>NUCLEOTIDE SEQUENCE [LARGE SCALE GENOMIC DNA]</scope>
    <source>
        <strain evidence="2 3">NCTC12148</strain>
    </source>
</reference>
<dbReference type="PANTHER" id="PTHR47237:SF2">
    <property type="entry name" value="BLL4206 PROTEIN"/>
    <property type="match status" value="1"/>
</dbReference>
<sequence>MTFGVREMTQADLAAAFELSQQVRWPHRLEDWRQAWALGGGVVAVGHGRTIGCALHWRWGPRATLGLVIVAASWRGQGIAKAMMSRLMASVPACHLHLAASEQGRPLYQKLGFAALGPLAQHQCAELPQRAPRPLAAGQSLRPALPRDLAALAALDAAASGMQRRPLFEALLSGNEQALVLERQGEMLGFAIRRRFGYGQLIGPVIAPQLQAAVVLTDALLQACAGQFVRVDTPNGGLSDWLTQRGLPCIDTPTLMVRGTPHSPDADGVQTFALVSQALS</sequence>
<dbReference type="KEGG" id="sfj:SAMEA4384070_2422"/>
<protein>
    <submittedName>
        <fullName evidence="2">Predicted acetyltransferase</fullName>
    </submittedName>
</protein>
<accession>A0A240C214</accession>
<dbReference type="GO" id="GO:0016747">
    <property type="term" value="F:acyltransferase activity, transferring groups other than amino-acyl groups"/>
    <property type="evidence" value="ECO:0007669"/>
    <property type="project" value="InterPro"/>
</dbReference>
<dbReference type="SUPFAM" id="SSF55729">
    <property type="entry name" value="Acyl-CoA N-acyltransferases (Nat)"/>
    <property type="match status" value="1"/>
</dbReference>
<gene>
    <name evidence="2" type="ORF">SAMEA4384070_02422</name>
</gene>
<dbReference type="Pfam" id="PF18014">
    <property type="entry name" value="Acetyltransf_18"/>
    <property type="match status" value="1"/>
</dbReference>
<evidence type="ECO:0000259" key="1">
    <source>
        <dbReference type="PROSITE" id="PS51186"/>
    </source>
</evidence>
<dbReference type="Gene3D" id="3.40.630.90">
    <property type="match status" value="1"/>
</dbReference>
<dbReference type="PANTHER" id="PTHR47237">
    <property type="entry name" value="SLL0310 PROTEIN"/>
    <property type="match status" value="1"/>
</dbReference>
<dbReference type="PROSITE" id="PS51186">
    <property type="entry name" value="GNAT"/>
    <property type="match status" value="1"/>
</dbReference>
<dbReference type="InterPro" id="IPR052729">
    <property type="entry name" value="Acyl/Acetyltrans_Enzymes"/>
</dbReference>
<proteinExistence type="predicted"/>
<dbReference type="AlphaFoldDB" id="A0A240C214"/>